<reference evidence="1 2" key="1">
    <citation type="journal article" date="2020" name="IScience">
        <title>Genome Sequencing of the Endangered Kingdonia uniflora (Circaeasteraceae, Ranunculales) Reveals Potential Mechanisms of Evolutionary Specialization.</title>
        <authorList>
            <person name="Sun Y."/>
            <person name="Deng T."/>
            <person name="Zhang A."/>
            <person name="Moore M.J."/>
            <person name="Landis J.B."/>
            <person name="Lin N."/>
            <person name="Zhang H."/>
            <person name="Zhang X."/>
            <person name="Huang J."/>
            <person name="Zhang X."/>
            <person name="Sun H."/>
            <person name="Wang H."/>
        </authorList>
    </citation>
    <scope>NUCLEOTIDE SEQUENCE [LARGE SCALE GENOMIC DNA]</scope>
    <source>
        <strain evidence="1">TB1705</strain>
        <tissue evidence="1">Leaf</tissue>
    </source>
</reference>
<name>A0A7J7P420_9MAGN</name>
<comment type="caution">
    <text evidence="1">The sequence shown here is derived from an EMBL/GenBank/DDBJ whole genome shotgun (WGS) entry which is preliminary data.</text>
</comment>
<evidence type="ECO:0000313" key="1">
    <source>
        <dbReference type="EMBL" id="KAF6174196.1"/>
    </source>
</evidence>
<keyword evidence="2" id="KW-1185">Reference proteome</keyword>
<protein>
    <submittedName>
        <fullName evidence="1">Uncharacterized protein</fullName>
    </submittedName>
</protein>
<gene>
    <name evidence="1" type="ORF">GIB67_033728</name>
</gene>
<evidence type="ECO:0000313" key="2">
    <source>
        <dbReference type="Proteomes" id="UP000541444"/>
    </source>
</evidence>
<organism evidence="1 2">
    <name type="scientific">Kingdonia uniflora</name>
    <dbReference type="NCBI Taxonomy" id="39325"/>
    <lineage>
        <taxon>Eukaryota</taxon>
        <taxon>Viridiplantae</taxon>
        <taxon>Streptophyta</taxon>
        <taxon>Embryophyta</taxon>
        <taxon>Tracheophyta</taxon>
        <taxon>Spermatophyta</taxon>
        <taxon>Magnoliopsida</taxon>
        <taxon>Ranunculales</taxon>
        <taxon>Circaeasteraceae</taxon>
        <taxon>Kingdonia</taxon>
    </lineage>
</organism>
<proteinExistence type="predicted"/>
<dbReference type="AlphaFoldDB" id="A0A7J7P420"/>
<dbReference type="Proteomes" id="UP000541444">
    <property type="component" value="Unassembled WGS sequence"/>
</dbReference>
<dbReference type="EMBL" id="JACGCM010000287">
    <property type="protein sequence ID" value="KAF6174196.1"/>
    <property type="molecule type" value="Genomic_DNA"/>
</dbReference>
<accession>A0A7J7P420</accession>
<sequence length="105" mass="12463">MSMVSCLSFSYINRANILFLLLLHHLQCLWFLVSVFHMSALHHVLDYTWRYCLPSCLHICAKFYDTIDKLLHQLHNFVNYSHSLFFNCIKSIRIIYCSPACLFVD</sequence>